<accession>A0AAX2GX52</accession>
<proteinExistence type="predicted"/>
<organism evidence="1 2">
    <name type="scientific">Capnocytophaga haemolytica</name>
    <dbReference type="NCBI Taxonomy" id="45243"/>
    <lineage>
        <taxon>Bacteria</taxon>
        <taxon>Pseudomonadati</taxon>
        <taxon>Bacteroidota</taxon>
        <taxon>Flavobacteriia</taxon>
        <taxon>Flavobacteriales</taxon>
        <taxon>Flavobacteriaceae</taxon>
        <taxon>Capnocytophaga</taxon>
    </lineage>
</organism>
<name>A0AAX2GX52_9FLAO</name>
<dbReference type="EMBL" id="LT906449">
    <property type="protein sequence ID" value="SNV08202.1"/>
    <property type="molecule type" value="Genomic_DNA"/>
</dbReference>
<evidence type="ECO:0000313" key="2">
    <source>
        <dbReference type="Proteomes" id="UP000215539"/>
    </source>
</evidence>
<dbReference type="AlphaFoldDB" id="A0AAX2GX52"/>
<reference evidence="1 2" key="1">
    <citation type="submission" date="2017-06" db="EMBL/GenBank/DDBJ databases">
        <authorList>
            <consortium name="Pathogen Informatics"/>
        </authorList>
    </citation>
    <scope>NUCLEOTIDE SEQUENCE [LARGE SCALE GENOMIC DNA]</scope>
    <source>
        <strain evidence="1 2">NCTC12947</strain>
    </source>
</reference>
<protein>
    <submittedName>
        <fullName evidence="1">Uncharacterized protein</fullName>
    </submittedName>
</protein>
<evidence type="ECO:0000313" key="1">
    <source>
        <dbReference type="EMBL" id="SNV08202.1"/>
    </source>
</evidence>
<dbReference type="Proteomes" id="UP000215539">
    <property type="component" value="Chromosome 1"/>
</dbReference>
<sequence length="267" mass="32854">MYNPDYYIRSKSARRRKRDARTDLEKRVRAAYKEWRHLREVRRNMPLLPLPEPYQKGFVRYFVLREDVARSKRAAFFEELLEVVNTYQYSDNRKFEAKKRRRGKRVLVPRKQELENFIEWTFFHSKSTRYLTEAQRAYFIKVKRYMPLQKEFMDVYEFADPWRFVLRVRPNMITHYRPVDSDLERDIDALDRFVYDRGKREGIFLSSVGGRGGRGWRKVEKKRGKEKYRFKPMYQVPLFRSKASALEITEETLSTNYQFKRQYKWEI</sequence>
<dbReference type="RefSeq" id="WP_074861001.1">
    <property type="nucleotide sequence ID" value="NZ_CP014227.1"/>
</dbReference>
<gene>
    <name evidence="1" type="ORF">SAMEA44541418_00994</name>
</gene>